<reference key="2">
    <citation type="submission" date="2011-08" db="EMBL/GenBank/DDBJ databases">
        <title>Genome sequence of Naumovozyma castellii.</title>
        <authorList>
            <person name="Gordon J.L."/>
            <person name="Armisen D."/>
            <person name="Proux-Wera E."/>
            <person name="OhEigeartaigh S.S."/>
            <person name="Byrne K.P."/>
            <person name="Wolfe K.H."/>
        </authorList>
    </citation>
    <scope>NUCLEOTIDE SEQUENCE</scope>
    <source>
        <strain>Type strain:CBS 4309</strain>
    </source>
</reference>
<dbReference type="GO" id="GO:0051087">
    <property type="term" value="F:protein-folding chaperone binding"/>
    <property type="evidence" value="ECO:0007669"/>
    <property type="project" value="EnsemblFungi"/>
</dbReference>
<feature type="domain" description="Activator of Hsp90 ATPase AHSA1-like N-terminal" evidence="3">
    <location>
        <begin position="14"/>
        <end position="148"/>
    </location>
</feature>
<dbReference type="InterPro" id="IPR023393">
    <property type="entry name" value="START-like_dom_sf"/>
</dbReference>
<keyword evidence="5" id="KW-1185">Reference proteome</keyword>
<name>G0VBP3_NAUCA</name>
<dbReference type="InterPro" id="IPR036338">
    <property type="entry name" value="Aha1"/>
</dbReference>
<dbReference type="STRING" id="1064592.G0VBP3"/>
<dbReference type="InParanoid" id="G0VBP3"/>
<evidence type="ECO:0000313" key="5">
    <source>
        <dbReference type="Proteomes" id="UP000001640"/>
    </source>
</evidence>
<dbReference type="InterPro" id="IPR013538">
    <property type="entry name" value="ASHA1/2-like_C"/>
</dbReference>
<proteinExistence type="inferred from homology"/>
<dbReference type="PANTHER" id="PTHR13009:SF22">
    <property type="entry name" value="LD43819P"/>
    <property type="match status" value="1"/>
</dbReference>
<dbReference type="GO" id="GO:0006606">
    <property type="term" value="P:protein import into nucleus"/>
    <property type="evidence" value="ECO:0007669"/>
    <property type="project" value="EnsemblFungi"/>
</dbReference>
<dbReference type="AlphaFoldDB" id="G0VBP3"/>
<dbReference type="SUPFAM" id="SSF103111">
    <property type="entry name" value="Activator of Hsp90 ATPase, Aha1"/>
    <property type="match status" value="1"/>
</dbReference>
<dbReference type="RefSeq" id="XP_003674743.1">
    <property type="nucleotide sequence ID" value="XM_003674695.1"/>
</dbReference>
<evidence type="ECO:0000256" key="2">
    <source>
        <dbReference type="SAM" id="MobiDB-lite"/>
    </source>
</evidence>
<dbReference type="GO" id="GO:0005634">
    <property type="term" value="C:nucleus"/>
    <property type="evidence" value="ECO:0007669"/>
    <property type="project" value="EnsemblFungi"/>
</dbReference>
<dbReference type="eggNOG" id="KOG2936">
    <property type="taxonomic scope" value="Eukaryota"/>
</dbReference>
<dbReference type="Pfam" id="PF08327">
    <property type="entry name" value="AHSA1"/>
    <property type="match status" value="1"/>
</dbReference>
<dbReference type="InterPro" id="IPR015310">
    <property type="entry name" value="AHSA1-like_N"/>
</dbReference>
<dbReference type="OrthoDB" id="567237at2759"/>
<sequence length="353" mass="39788">MVVVNNPNNWHWTDKNCITWAREYFQERLTGLNTGDAQDKLYSEINNVTSIDGDCEVNQRKGKVISLFDLNMVLSIKGHVDSDSFEGSISVPEVAFDSERDDYQFEISIYKETSKLNEIKPKIREVLVPQLRDVFAQFGKDLLIENGNDILTSKDKVNSKYTQANQELSFASKTADTKKTVPVTKGSSSTPGPSGTSTSTSSFSNGGGNMASMHLEPAFNVPAIELYKTFLEKQRIMAWSRSVLIYPEGEKGSSSGELSIGEKFELFGGNVTSELIEKSEGVKLVFNWRLNDWRKGNVSRLQMEFHESKEYHETKMQVTWTGIPIGEEDRVRGNFEEYYVRSIKLTFGFGAVL</sequence>
<dbReference type="GO" id="GO:0001671">
    <property type="term" value="F:ATPase activator activity"/>
    <property type="evidence" value="ECO:0007669"/>
    <property type="project" value="EnsemblFungi"/>
</dbReference>
<organism evidence="4 5">
    <name type="scientific">Naumovozyma castellii</name>
    <name type="common">Yeast</name>
    <name type="synonym">Saccharomyces castellii</name>
    <dbReference type="NCBI Taxonomy" id="27288"/>
    <lineage>
        <taxon>Eukaryota</taxon>
        <taxon>Fungi</taxon>
        <taxon>Dikarya</taxon>
        <taxon>Ascomycota</taxon>
        <taxon>Saccharomycotina</taxon>
        <taxon>Saccharomycetes</taxon>
        <taxon>Saccharomycetales</taxon>
        <taxon>Saccharomycetaceae</taxon>
        <taxon>Naumovozyma</taxon>
    </lineage>
</organism>
<dbReference type="Gene3D" id="3.30.530.20">
    <property type="match status" value="1"/>
</dbReference>
<dbReference type="FunCoup" id="G0VBP3">
    <property type="interactions" value="1457"/>
</dbReference>
<dbReference type="GO" id="GO:0006457">
    <property type="term" value="P:protein folding"/>
    <property type="evidence" value="ECO:0007669"/>
    <property type="project" value="EnsemblFungi"/>
</dbReference>
<dbReference type="PANTHER" id="PTHR13009">
    <property type="entry name" value="HEAT SHOCK PROTEIN 90 HSP90 CO-CHAPERONE AHA-1"/>
    <property type="match status" value="1"/>
</dbReference>
<dbReference type="Pfam" id="PF09229">
    <property type="entry name" value="Aha1_N"/>
    <property type="match status" value="1"/>
</dbReference>
<reference evidence="4 5" key="1">
    <citation type="journal article" date="2011" name="Proc. Natl. Acad. Sci. U.S.A.">
        <title>Evolutionary erosion of yeast sex chromosomes by mating-type switching accidents.</title>
        <authorList>
            <person name="Gordon J.L."/>
            <person name="Armisen D."/>
            <person name="Proux-Wera E."/>
            <person name="Oheigeartaigh S.S."/>
            <person name="Byrne K.P."/>
            <person name="Wolfe K.H."/>
        </authorList>
    </citation>
    <scope>NUCLEOTIDE SEQUENCE [LARGE SCALE GENOMIC DNA]</scope>
    <source>
        <strain evidence="5">ATCC 76901 / BCRC 22586 / CBS 4309 / NBRC 1992 / NRRL Y-12630</strain>
    </source>
</reference>
<dbReference type="Gene3D" id="3.15.10.20">
    <property type="entry name" value="Activator of Hsp90 ATPase Aha1, N-terminal domain"/>
    <property type="match status" value="1"/>
</dbReference>
<dbReference type="OMA" id="GDCEVNQ"/>
<dbReference type="KEGG" id="ncs:NCAS_0B02850"/>
<dbReference type="SUPFAM" id="SSF55961">
    <property type="entry name" value="Bet v1-like"/>
    <property type="match status" value="1"/>
</dbReference>
<evidence type="ECO:0000256" key="1">
    <source>
        <dbReference type="ARBA" id="ARBA00006817"/>
    </source>
</evidence>
<feature type="compositionally biased region" description="Low complexity" evidence="2">
    <location>
        <begin position="186"/>
        <end position="204"/>
    </location>
</feature>
<protein>
    <recommendedName>
        <fullName evidence="3">Activator of Hsp90 ATPase AHSA1-like N-terminal domain-containing protein</fullName>
    </recommendedName>
</protein>
<evidence type="ECO:0000313" key="4">
    <source>
        <dbReference type="EMBL" id="CCC68369.1"/>
    </source>
</evidence>
<accession>G0VBP3</accession>
<evidence type="ECO:0000259" key="3">
    <source>
        <dbReference type="SMART" id="SM01000"/>
    </source>
</evidence>
<dbReference type="Proteomes" id="UP000001640">
    <property type="component" value="Chromosome 2"/>
</dbReference>
<dbReference type="GeneID" id="96901929"/>
<dbReference type="GO" id="GO:0005829">
    <property type="term" value="C:cytosol"/>
    <property type="evidence" value="ECO:0007669"/>
    <property type="project" value="TreeGrafter"/>
</dbReference>
<dbReference type="HOGENOM" id="CLU_049046_1_0_1"/>
<dbReference type="EMBL" id="HE576753">
    <property type="protein sequence ID" value="CCC68369.1"/>
    <property type="molecule type" value="Genomic_DNA"/>
</dbReference>
<dbReference type="SMART" id="SM01000">
    <property type="entry name" value="Aha1_N"/>
    <property type="match status" value="1"/>
</dbReference>
<feature type="region of interest" description="Disordered" evidence="2">
    <location>
        <begin position="173"/>
        <end position="209"/>
    </location>
</feature>
<comment type="similarity">
    <text evidence="1">Belongs to the AHA1 family.</text>
</comment>
<gene>
    <name evidence="4" type="primary">NCAS0B02850</name>
    <name evidence="4" type="ordered locus">NCAS_0B02850</name>
</gene>
<dbReference type="CDD" id="cd08892">
    <property type="entry name" value="SRPBCC_Aha1"/>
    <property type="match status" value="1"/>
</dbReference>